<dbReference type="Gene3D" id="2.10.110.10">
    <property type="entry name" value="Cysteine Rich Protein"/>
    <property type="match status" value="1"/>
</dbReference>
<dbReference type="Ensembl" id="ENSOSIT00000002442.1">
    <property type="protein sequence ID" value="ENSOSIP00000002286.1"/>
    <property type="gene ID" value="ENSOSIG00000001252.1"/>
</dbReference>
<evidence type="ECO:0000256" key="1">
    <source>
        <dbReference type="ARBA" id="ARBA00022723"/>
    </source>
</evidence>
<organism evidence="8 9">
    <name type="scientific">Oryzias sinensis</name>
    <name type="common">Chinese medaka</name>
    <dbReference type="NCBI Taxonomy" id="183150"/>
    <lineage>
        <taxon>Eukaryota</taxon>
        <taxon>Metazoa</taxon>
        <taxon>Chordata</taxon>
        <taxon>Craniata</taxon>
        <taxon>Vertebrata</taxon>
        <taxon>Euteleostomi</taxon>
        <taxon>Actinopterygii</taxon>
        <taxon>Neopterygii</taxon>
        <taxon>Teleostei</taxon>
        <taxon>Neoteleostei</taxon>
        <taxon>Acanthomorphata</taxon>
        <taxon>Ovalentaria</taxon>
        <taxon>Atherinomorphae</taxon>
        <taxon>Beloniformes</taxon>
        <taxon>Adrianichthyidae</taxon>
        <taxon>Oryziinae</taxon>
        <taxon>Oryzias</taxon>
    </lineage>
</organism>
<feature type="compositionally biased region" description="Polar residues" evidence="5">
    <location>
        <begin position="606"/>
        <end position="621"/>
    </location>
</feature>
<feature type="region of interest" description="Disordered" evidence="5">
    <location>
        <begin position="172"/>
        <end position="240"/>
    </location>
</feature>
<dbReference type="GO" id="GO:0032034">
    <property type="term" value="F:myosin II head/neck binding"/>
    <property type="evidence" value="ECO:0007669"/>
    <property type="project" value="TreeGrafter"/>
</dbReference>
<protein>
    <submittedName>
        <fullName evidence="8">LIM and calponin homology domains 1b</fullName>
    </submittedName>
</protein>
<proteinExistence type="predicted"/>
<dbReference type="GO" id="GO:0046872">
    <property type="term" value="F:metal ion binding"/>
    <property type="evidence" value="ECO:0007669"/>
    <property type="project" value="UniProtKB-KW"/>
</dbReference>
<dbReference type="PANTHER" id="PTHR15551">
    <property type="entry name" value="LIM DOMAIN ONLY 7"/>
    <property type="match status" value="1"/>
</dbReference>
<dbReference type="PROSITE" id="PS00478">
    <property type="entry name" value="LIM_DOMAIN_1"/>
    <property type="match status" value="1"/>
</dbReference>
<dbReference type="GO" id="GO:0051496">
    <property type="term" value="P:positive regulation of stress fiber assembly"/>
    <property type="evidence" value="ECO:0007669"/>
    <property type="project" value="TreeGrafter"/>
</dbReference>
<keyword evidence="1 4" id="KW-0479">Metal-binding</keyword>
<dbReference type="FunFam" id="2.10.110.10:FF:000041">
    <property type="entry name" value="LIM and calponin homology domains 1"/>
    <property type="match status" value="1"/>
</dbReference>
<feature type="domain" description="LIM zinc-binding" evidence="7">
    <location>
        <begin position="770"/>
        <end position="836"/>
    </location>
</feature>
<keyword evidence="3 4" id="KW-0440">LIM domain</keyword>
<evidence type="ECO:0000256" key="5">
    <source>
        <dbReference type="SAM" id="MobiDB-lite"/>
    </source>
</evidence>
<feature type="region of interest" description="Disordered" evidence="5">
    <location>
        <begin position="456"/>
        <end position="487"/>
    </location>
</feature>
<dbReference type="Pfam" id="PF00412">
    <property type="entry name" value="LIM"/>
    <property type="match status" value="1"/>
</dbReference>
<dbReference type="InterPro" id="IPR031865">
    <property type="entry name" value="DUF4757"/>
</dbReference>
<feature type="compositionally biased region" description="Polar residues" evidence="5">
    <location>
        <begin position="194"/>
        <end position="204"/>
    </location>
</feature>
<keyword evidence="9" id="KW-1185">Reference proteome</keyword>
<dbReference type="SMART" id="SM00132">
    <property type="entry name" value="LIM"/>
    <property type="match status" value="1"/>
</dbReference>
<dbReference type="SUPFAM" id="SSF47576">
    <property type="entry name" value="Calponin-homology domain, CH-domain"/>
    <property type="match status" value="1"/>
</dbReference>
<evidence type="ECO:0000259" key="7">
    <source>
        <dbReference type="PROSITE" id="PS50023"/>
    </source>
</evidence>
<dbReference type="GO" id="GO:0010604">
    <property type="term" value="P:positive regulation of macromolecule metabolic process"/>
    <property type="evidence" value="ECO:0007669"/>
    <property type="project" value="UniProtKB-ARBA"/>
</dbReference>
<accession>A0A8C8DE98</accession>
<dbReference type="Proteomes" id="UP000694383">
    <property type="component" value="Unplaced"/>
</dbReference>
<evidence type="ECO:0000313" key="9">
    <source>
        <dbReference type="Proteomes" id="UP000694383"/>
    </source>
</evidence>
<dbReference type="AlphaFoldDB" id="A0A8C8DE98"/>
<dbReference type="Pfam" id="PF00307">
    <property type="entry name" value="CH"/>
    <property type="match status" value="1"/>
</dbReference>
<dbReference type="CDD" id="cd08368">
    <property type="entry name" value="LIM"/>
    <property type="match status" value="1"/>
</dbReference>
<evidence type="ECO:0000313" key="8">
    <source>
        <dbReference type="Ensembl" id="ENSOSIP00000002286.1"/>
    </source>
</evidence>
<evidence type="ECO:0000259" key="6">
    <source>
        <dbReference type="PROSITE" id="PS50021"/>
    </source>
</evidence>
<evidence type="ECO:0000256" key="3">
    <source>
        <dbReference type="ARBA" id="ARBA00023038"/>
    </source>
</evidence>
<dbReference type="GO" id="GO:0001725">
    <property type="term" value="C:stress fiber"/>
    <property type="evidence" value="ECO:0007669"/>
    <property type="project" value="TreeGrafter"/>
</dbReference>
<keyword evidence="2 4" id="KW-0862">Zinc</keyword>
<dbReference type="InterPro" id="IPR036872">
    <property type="entry name" value="CH_dom_sf"/>
</dbReference>
<dbReference type="FunFam" id="1.10.418.10:FF:000038">
    <property type="entry name" value="LIM and calponin homology domains-containing protein 1"/>
    <property type="match status" value="1"/>
</dbReference>
<dbReference type="GO" id="GO:0080090">
    <property type="term" value="P:regulation of primary metabolic process"/>
    <property type="evidence" value="ECO:0007669"/>
    <property type="project" value="UniProtKB-ARBA"/>
</dbReference>
<sequence length="865" mass="97238">MNQTIQSALLYKSSCFYLQAATGRSFGDKDFRGNLENGIFLCELLSCIKPGLVKKINRLPTPIAGLDNLTAFLRGCEELGLKGSQLFDPGDLQDTSTRPTAKGSDCSRRLKNVLITVYWLGRAANSCTSYSGPTLDLKEFEALLSQMQKEAEVTESPSLSIRDSGYIDCWDSERSDSLSPPRHGREDSFDSLDSFGSRSQQTPSPDVLAVRGSSDGRGSDSESDGLPNRKMPDIHKDDMLARRTSVTELRTAMPFNQYLPNKSNQSGYVPLALRKKKNNKEADGGGSWSTTTSPVGGSRPCRSMSMVDMHGEENRLQPHSQVRHERMLSQYNQMKEEESHWQDDLARWKSRRRSISQDLIKKEEERKLMEQLLTGHVDISQRRRSIKTYREIVQDKEQREEELRQAYKQAKTPEEASAILHRYAQRFSVSEAVLERLQLPKLLDCSVSADPSFPISLSASPTTPDPFDEDPDGPLKYLRQHSAPTPKFTSTLEARIEEIPKEPPSQQRLHVRSRSSEPPSTRALSPKAVPLLSPKPYIQFRPAAAETRDSKVRRAGHQQNRFCSLMCRKEKGLCLLTGRVLQVNGEDSIGAPHMKPQSEERETPHFQASPSSSGNKASDTSTHSDEGGRPSLTTASLTCCCSENKYSCHLPSLLFVVNVCVQLFEWMVVNVCMFMCVSGANQVSVPVFPQAKREDRWSWDPDEERKRQERWQQEQEHMLQVHSLPSRSSMVHECARIASGSQTTEQICPCLTFCLKHISESGLLSVSGKKLCSSCTQPLGKGAAMIIETLSLYFHIHCFKCGLCKGQLGDTTTGTDVRIRNGLLNCHQCYMRSRCESPPTFHPLFRFFTPIILPLRVFMLLWKPA</sequence>
<dbReference type="PANTHER" id="PTHR15551:SF5">
    <property type="entry name" value="LIM AND CALPONIN HOMOLOGY DOMAINS-CONTAINING PROTEIN 1 ISOFORM X1"/>
    <property type="match status" value="1"/>
</dbReference>
<dbReference type="Pfam" id="PF15949">
    <property type="entry name" value="DUF4757"/>
    <property type="match status" value="1"/>
</dbReference>
<feature type="domain" description="Calponin-homology (CH)" evidence="6">
    <location>
        <begin position="8"/>
        <end position="125"/>
    </location>
</feature>
<reference evidence="8" key="2">
    <citation type="submission" date="2025-09" db="UniProtKB">
        <authorList>
            <consortium name="Ensembl"/>
        </authorList>
    </citation>
    <scope>IDENTIFICATION</scope>
</reference>
<dbReference type="InterPro" id="IPR001781">
    <property type="entry name" value="Znf_LIM"/>
</dbReference>
<dbReference type="GeneTree" id="ENSGT00950000183159"/>
<dbReference type="PROSITE" id="PS50023">
    <property type="entry name" value="LIM_DOMAIN_2"/>
    <property type="match status" value="1"/>
</dbReference>
<name>A0A8C8DE98_9TELE</name>
<feature type="region of interest" description="Disordered" evidence="5">
    <location>
        <begin position="587"/>
        <end position="629"/>
    </location>
</feature>
<feature type="compositionally biased region" description="Basic and acidic residues" evidence="5">
    <location>
        <begin position="230"/>
        <end position="240"/>
    </location>
</feature>
<dbReference type="Gene3D" id="1.10.418.10">
    <property type="entry name" value="Calponin-like domain"/>
    <property type="match status" value="1"/>
</dbReference>
<evidence type="ECO:0000256" key="4">
    <source>
        <dbReference type="PROSITE-ProRule" id="PRU00125"/>
    </source>
</evidence>
<evidence type="ECO:0000256" key="2">
    <source>
        <dbReference type="ARBA" id="ARBA00022833"/>
    </source>
</evidence>
<feature type="region of interest" description="Disordered" evidence="5">
    <location>
        <begin position="278"/>
        <end position="303"/>
    </location>
</feature>
<dbReference type="InterPro" id="IPR001715">
    <property type="entry name" value="CH_dom"/>
</dbReference>
<dbReference type="GO" id="GO:0051893">
    <property type="term" value="P:regulation of focal adhesion assembly"/>
    <property type="evidence" value="ECO:0007669"/>
    <property type="project" value="TreeGrafter"/>
</dbReference>
<dbReference type="PROSITE" id="PS50021">
    <property type="entry name" value="CH"/>
    <property type="match status" value="1"/>
</dbReference>
<reference evidence="8" key="1">
    <citation type="submission" date="2025-08" db="UniProtKB">
        <authorList>
            <consortium name="Ensembl"/>
        </authorList>
    </citation>
    <scope>IDENTIFICATION</scope>
</reference>
<feature type="region of interest" description="Disordered" evidence="5">
    <location>
        <begin position="499"/>
        <end position="529"/>
    </location>
</feature>